<evidence type="ECO:0000259" key="2">
    <source>
        <dbReference type="PROSITE" id="PS50943"/>
    </source>
</evidence>
<evidence type="ECO:0000256" key="1">
    <source>
        <dbReference type="SAM" id="Phobius"/>
    </source>
</evidence>
<dbReference type="GO" id="GO:0003677">
    <property type="term" value="F:DNA binding"/>
    <property type="evidence" value="ECO:0007669"/>
    <property type="project" value="InterPro"/>
</dbReference>
<keyword evidence="1" id="KW-0472">Membrane</keyword>
<organism evidence="3 4">
    <name type="scientific">Reticulibacter mediterranei</name>
    <dbReference type="NCBI Taxonomy" id="2778369"/>
    <lineage>
        <taxon>Bacteria</taxon>
        <taxon>Bacillati</taxon>
        <taxon>Chloroflexota</taxon>
        <taxon>Ktedonobacteria</taxon>
        <taxon>Ktedonobacterales</taxon>
        <taxon>Reticulibacteraceae</taxon>
        <taxon>Reticulibacter</taxon>
    </lineage>
</organism>
<dbReference type="InterPro" id="IPR010982">
    <property type="entry name" value="Lambda_DNA-bd_dom_sf"/>
</dbReference>
<name>A0A8J3ITW4_9CHLR</name>
<keyword evidence="4" id="KW-1185">Reference proteome</keyword>
<feature type="transmembrane region" description="Helical" evidence="1">
    <location>
        <begin position="130"/>
        <end position="152"/>
    </location>
</feature>
<dbReference type="CDD" id="cd00093">
    <property type="entry name" value="HTH_XRE"/>
    <property type="match status" value="1"/>
</dbReference>
<evidence type="ECO:0000313" key="3">
    <source>
        <dbReference type="EMBL" id="GHO96810.1"/>
    </source>
</evidence>
<dbReference type="PROSITE" id="PS50943">
    <property type="entry name" value="HTH_CROC1"/>
    <property type="match status" value="1"/>
</dbReference>
<dbReference type="SMART" id="SM00530">
    <property type="entry name" value="HTH_XRE"/>
    <property type="match status" value="1"/>
</dbReference>
<proteinExistence type="predicted"/>
<feature type="domain" description="HTH cro/C1-type" evidence="2">
    <location>
        <begin position="7"/>
        <end position="61"/>
    </location>
</feature>
<keyword evidence="1" id="KW-1133">Transmembrane helix</keyword>
<keyword evidence="1" id="KW-0812">Transmembrane</keyword>
<comment type="caution">
    <text evidence="3">The sequence shown here is derived from an EMBL/GenBank/DDBJ whole genome shotgun (WGS) entry which is preliminary data.</text>
</comment>
<reference evidence="3" key="1">
    <citation type="submission" date="2020-10" db="EMBL/GenBank/DDBJ databases">
        <title>Taxonomic study of unclassified bacteria belonging to the class Ktedonobacteria.</title>
        <authorList>
            <person name="Yabe S."/>
            <person name="Wang C.M."/>
            <person name="Zheng Y."/>
            <person name="Sakai Y."/>
            <person name="Cavaletti L."/>
            <person name="Monciardini P."/>
            <person name="Donadio S."/>
        </authorList>
    </citation>
    <scope>NUCLEOTIDE SEQUENCE</scope>
    <source>
        <strain evidence="3">ID150040</strain>
    </source>
</reference>
<evidence type="ECO:0000313" key="4">
    <source>
        <dbReference type="Proteomes" id="UP000597444"/>
    </source>
</evidence>
<dbReference type="InterPro" id="IPR001387">
    <property type="entry name" value="Cro/C1-type_HTH"/>
</dbReference>
<dbReference type="Proteomes" id="UP000597444">
    <property type="component" value="Unassembled WGS sequence"/>
</dbReference>
<dbReference type="Gene3D" id="1.10.260.40">
    <property type="entry name" value="lambda repressor-like DNA-binding domains"/>
    <property type="match status" value="1"/>
</dbReference>
<protein>
    <recommendedName>
        <fullName evidence="2">HTH cro/C1-type domain-containing protein</fullName>
    </recommendedName>
</protein>
<dbReference type="EMBL" id="BNJK01000001">
    <property type="protein sequence ID" value="GHO96810.1"/>
    <property type="molecule type" value="Genomic_DNA"/>
</dbReference>
<dbReference type="SUPFAM" id="SSF47413">
    <property type="entry name" value="lambda repressor-like DNA-binding domains"/>
    <property type="match status" value="1"/>
</dbReference>
<sequence length="349" mass="38916">MKFAQILRQERELRGWSQSRAAQELGTTPNTVSAWERDLSLPSPYFREKLCMLFGKNARELGLLSANEQSVALQVEETGSAPCTDDKMAIPTQEEAVLAEVDGKKNDVVSSAQAVPIFSASRLRSRYSMIFLPCLLALLIGGVVVSLLWPLITAPNPYTSGRGRLALFDPLKDQGQHLNWQEGWNENGASCQFKRGAYYSTQPLAGYFHACLAQATTFHNFTYEVEAFLYRGDYLGIIFRATSGLDSKYYLFRVYSDGTYMLKRYIDRVDDHAILLDSGTTERFHKGPGQMNTLAVVAVEQNITLYVNRQQVTSVIDGAYSDGQIGVLAGNEKHPPAEAAFRNVKVWSL</sequence>
<dbReference type="RefSeq" id="WP_220207408.1">
    <property type="nucleotide sequence ID" value="NZ_BNJK01000001.1"/>
</dbReference>
<gene>
    <name evidence="3" type="ORF">KSF_068580</name>
</gene>
<dbReference type="Gene3D" id="2.60.120.560">
    <property type="entry name" value="Exo-inulinase, domain 1"/>
    <property type="match status" value="1"/>
</dbReference>
<dbReference type="Pfam" id="PF01381">
    <property type="entry name" value="HTH_3"/>
    <property type="match status" value="1"/>
</dbReference>
<accession>A0A8J3ITW4</accession>
<dbReference type="AlphaFoldDB" id="A0A8J3ITW4"/>